<comment type="caution">
    <text evidence="1">The sequence shown here is derived from an EMBL/GenBank/DDBJ whole genome shotgun (WGS) entry which is preliminary data.</text>
</comment>
<accession>A0A0U1QLD6</accession>
<dbReference type="EMBL" id="AFVQ02000182">
    <property type="protein sequence ID" value="KLI01625.1"/>
    <property type="molecule type" value="Genomic_DNA"/>
</dbReference>
<protein>
    <submittedName>
        <fullName evidence="1">Uncharacterized protein</fullName>
    </submittedName>
</protein>
<proteinExistence type="predicted"/>
<sequence>MKNLQETNITYVGVKRHCLDIFSLKYRWFGAAWLHTNQQRIIQNYWFADTEQELLTKLEDYGKAIRDDSAVESVYETIRSDQTKKDWEHRTLKPIGSRNRVPWKRMKTGWYVLRLQSTFPCYSAAVHVKTFFVWMIHSTVCENQQDFDEFIKKISLDHKLSHQ</sequence>
<evidence type="ECO:0000313" key="1">
    <source>
        <dbReference type="EMBL" id="KLI01625.1"/>
    </source>
</evidence>
<evidence type="ECO:0000313" key="2">
    <source>
        <dbReference type="Proteomes" id="UP000035553"/>
    </source>
</evidence>
<reference evidence="1 2" key="1">
    <citation type="journal article" date="2011" name="J. Bacteriol.">
        <title>Draft genome sequence of Sporolactobacillus inulinus strain CASD, an efficient D-lactic acid-producing bacterium with high-concentration lactate tolerance capability.</title>
        <authorList>
            <person name="Yu B."/>
            <person name="Su F."/>
            <person name="Wang L."/>
            <person name="Xu K."/>
            <person name="Zhao B."/>
            <person name="Xu P."/>
        </authorList>
    </citation>
    <scope>NUCLEOTIDE SEQUENCE [LARGE SCALE GENOMIC DNA]</scope>
    <source>
        <strain evidence="1 2">CASD</strain>
    </source>
</reference>
<dbReference type="AlphaFoldDB" id="A0A0U1QLD6"/>
<organism evidence="1 2">
    <name type="scientific">Sporolactobacillus inulinus CASD</name>
    <dbReference type="NCBI Taxonomy" id="1069536"/>
    <lineage>
        <taxon>Bacteria</taxon>
        <taxon>Bacillati</taxon>
        <taxon>Bacillota</taxon>
        <taxon>Bacilli</taxon>
        <taxon>Bacillales</taxon>
        <taxon>Sporolactobacillaceae</taxon>
        <taxon>Sporolactobacillus</taxon>
    </lineage>
</organism>
<dbReference type="Proteomes" id="UP000035553">
    <property type="component" value="Unassembled WGS sequence"/>
</dbReference>
<name>A0A0U1QLD6_9BACL</name>
<keyword evidence="2" id="KW-1185">Reference proteome</keyword>
<dbReference type="OrthoDB" id="2586527at2"/>
<dbReference type="RefSeq" id="WP_010023477.1">
    <property type="nucleotide sequence ID" value="NZ_AFVQ02000182.1"/>
</dbReference>
<dbReference type="STRING" id="1069536.SINU_12610"/>
<gene>
    <name evidence="1" type="ORF">SINU_12610</name>
</gene>